<dbReference type="Pfam" id="PF13683">
    <property type="entry name" value="rve_3"/>
    <property type="match status" value="1"/>
</dbReference>
<name>A0A7W4IHG2_9PROT</name>
<feature type="domain" description="Integrase catalytic" evidence="2">
    <location>
        <begin position="21"/>
        <end position="192"/>
    </location>
</feature>
<dbReference type="AlphaFoldDB" id="A0A7W4IHG2"/>
<protein>
    <submittedName>
        <fullName evidence="3">DDE-type integrase/transposase/recombinase</fullName>
    </submittedName>
</protein>
<evidence type="ECO:0000256" key="1">
    <source>
        <dbReference type="SAM" id="MobiDB-lite"/>
    </source>
</evidence>
<dbReference type="Proteomes" id="UP000589085">
    <property type="component" value="Unassembled WGS sequence"/>
</dbReference>
<dbReference type="PROSITE" id="PS50994">
    <property type="entry name" value="INTEGRASE"/>
    <property type="match status" value="1"/>
</dbReference>
<dbReference type="PANTHER" id="PTHR46889:SF4">
    <property type="entry name" value="TRANSPOSASE INSO FOR INSERTION SEQUENCE ELEMENT IS911B-RELATED"/>
    <property type="match status" value="1"/>
</dbReference>
<feature type="non-terminal residue" evidence="3">
    <location>
        <position position="1"/>
    </location>
</feature>
<reference evidence="3 4" key="1">
    <citation type="submission" date="2020-04" db="EMBL/GenBank/DDBJ databases">
        <title>Description of novel Gluconacetobacter.</title>
        <authorList>
            <person name="Sombolestani A."/>
        </authorList>
    </citation>
    <scope>NUCLEOTIDE SEQUENCE [LARGE SCALE GENOMIC DNA]</scope>
    <source>
        <strain evidence="3 4">LMG 19747</strain>
    </source>
</reference>
<dbReference type="SUPFAM" id="SSF53098">
    <property type="entry name" value="Ribonuclease H-like"/>
    <property type="match status" value="1"/>
</dbReference>
<comment type="caution">
    <text evidence="3">The sequence shown here is derived from an EMBL/GenBank/DDBJ whole genome shotgun (WGS) entry which is preliminary data.</text>
</comment>
<dbReference type="InterPro" id="IPR036397">
    <property type="entry name" value="RNaseH_sf"/>
</dbReference>
<dbReference type="GO" id="GO:0003676">
    <property type="term" value="F:nucleic acid binding"/>
    <property type="evidence" value="ECO:0007669"/>
    <property type="project" value="InterPro"/>
</dbReference>
<dbReference type="EMBL" id="JABEQJ010000108">
    <property type="protein sequence ID" value="MBB2162931.1"/>
    <property type="molecule type" value="Genomic_DNA"/>
</dbReference>
<organism evidence="3 4">
    <name type="scientific">Gluconacetobacter sacchari</name>
    <dbReference type="NCBI Taxonomy" id="92759"/>
    <lineage>
        <taxon>Bacteria</taxon>
        <taxon>Pseudomonadati</taxon>
        <taxon>Pseudomonadota</taxon>
        <taxon>Alphaproteobacteria</taxon>
        <taxon>Acetobacterales</taxon>
        <taxon>Acetobacteraceae</taxon>
        <taxon>Gluconacetobacter</taxon>
    </lineage>
</organism>
<proteinExistence type="predicted"/>
<dbReference type="InterPro" id="IPR050900">
    <property type="entry name" value="Transposase_IS3/IS150/IS904"/>
</dbReference>
<accession>A0A7W4IHG2</accession>
<dbReference type="GO" id="GO:0015074">
    <property type="term" value="P:DNA integration"/>
    <property type="evidence" value="ECO:0007669"/>
    <property type="project" value="InterPro"/>
</dbReference>
<feature type="region of interest" description="Disordered" evidence="1">
    <location>
        <begin position="1"/>
        <end position="20"/>
    </location>
</feature>
<dbReference type="Gene3D" id="3.30.420.10">
    <property type="entry name" value="Ribonuclease H-like superfamily/Ribonuclease H"/>
    <property type="match status" value="1"/>
</dbReference>
<evidence type="ECO:0000313" key="3">
    <source>
        <dbReference type="EMBL" id="MBB2162931.1"/>
    </source>
</evidence>
<dbReference type="PANTHER" id="PTHR46889">
    <property type="entry name" value="TRANSPOSASE INSF FOR INSERTION SEQUENCE IS3B-RELATED"/>
    <property type="match status" value="1"/>
</dbReference>
<dbReference type="InterPro" id="IPR001584">
    <property type="entry name" value="Integrase_cat-core"/>
</dbReference>
<evidence type="ECO:0000313" key="4">
    <source>
        <dbReference type="Proteomes" id="UP000589085"/>
    </source>
</evidence>
<sequence length="199" mass="22134">ENDLLAPSRTGAPKGPRNHDGTIIPDAIDVMWGTDMTTAWTQEGQAAVFIAIDHHSGECTGIHAARRGTRFEALEPIRQGVRRCFGAFAEKVATGLSLRHDHGSQYMSDVFQDEIRFLGIESTPAFVRAPEGNGCAERFIRTLKENLLWVRTFATVEELRQALLEFRDLYNETWLLERHGFISPNAVRARALSTAALAA</sequence>
<gene>
    <name evidence="3" type="ORF">HLH48_22960</name>
</gene>
<dbReference type="RefSeq" id="WP_182999735.1">
    <property type="nucleotide sequence ID" value="NZ_JABEQJ010000108.1"/>
</dbReference>
<dbReference type="InterPro" id="IPR012337">
    <property type="entry name" value="RNaseH-like_sf"/>
</dbReference>
<evidence type="ECO:0000259" key="2">
    <source>
        <dbReference type="PROSITE" id="PS50994"/>
    </source>
</evidence>